<accession>A0A829YA18</accession>
<dbReference type="AlphaFoldDB" id="A0A829YA18"/>
<dbReference type="GO" id="GO:0016301">
    <property type="term" value="F:kinase activity"/>
    <property type="evidence" value="ECO:0007669"/>
    <property type="project" value="UniProtKB-KW"/>
</dbReference>
<reference evidence="3" key="1">
    <citation type="submission" date="2020-01" db="EMBL/GenBank/DDBJ databases">
        <title>'Steroidobacter agaridevorans' sp. nov., agar-degrading bacteria isolated from rhizosphere soils.</title>
        <authorList>
            <person name="Ikenaga M."/>
            <person name="Kataoka M."/>
            <person name="Murouchi A."/>
            <person name="Katsuragi S."/>
            <person name="Sakai M."/>
        </authorList>
    </citation>
    <scope>NUCLEOTIDE SEQUENCE [LARGE SCALE GENOMIC DNA]</scope>
    <source>
        <strain evidence="3">YU21-B</strain>
    </source>
</reference>
<name>A0A829YA18_9GAMM</name>
<comment type="similarity">
    <text evidence="1">Belongs to the ROK (NagC/XylR) family.</text>
</comment>
<dbReference type="Gene3D" id="3.30.420.40">
    <property type="match status" value="2"/>
</dbReference>
<dbReference type="EMBL" id="BLJN01000002">
    <property type="protein sequence ID" value="GFE80157.1"/>
    <property type="molecule type" value="Genomic_DNA"/>
</dbReference>
<dbReference type="SUPFAM" id="SSF53067">
    <property type="entry name" value="Actin-like ATPase domain"/>
    <property type="match status" value="1"/>
</dbReference>
<keyword evidence="2" id="KW-0808">Transferase</keyword>
<dbReference type="InterPro" id="IPR043129">
    <property type="entry name" value="ATPase_NBD"/>
</dbReference>
<evidence type="ECO:0000256" key="1">
    <source>
        <dbReference type="ARBA" id="ARBA00006479"/>
    </source>
</evidence>
<dbReference type="Gene3D" id="1.10.10.10">
    <property type="entry name" value="Winged helix-like DNA-binding domain superfamily/Winged helix DNA-binding domain"/>
    <property type="match status" value="1"/>
</dbReference>
<dbReference type="Proteomes" id="UP000445000">
    <property type="component" value="Unassembled WGS sequence"/>
</dbReference>
<evidence type="ECO:0000313" key="3">
    <source>
        <dbReference type="Proteomes" id="UP000445000"/>
    </source>
</evidence>
<dbReference type="Pfam" id="PF13412">
    <property type="entry name" value="HTH_24"/>
    <property type="match status" value="1"/>
</dbReference>
<dbReference type="InterPro" id="IPR036390">
    <property type="entry name" value="WH_DNA-bd_sf"/>
</dbReference>
<dbReference type="PANTHER" id="PTHR18964:SF149">
    <property type="entry name" value="BIFUNCTIONAL UDP-N-ACETYLGLUCOSAMINE 2-EPIMERASE_N-ACETYLMANNOSAMINE KINASE"/>
    <property type="match status" value="1"/>
</dbReference>
<organism evidence="2 3">
    <name type="scientific">Steroidobacter agaridevorans</name>
    <dbReference type="NCBI Taxonomy" id="2695856"/>
    <lineage>
        <taxon>Bacteria</taxon>
        <taxon>Pseudomonadati</taxon>
        <taxon>Pseudomonadota</taxon>
        <taxon>Gammaproteobacteria</taxon>
        <taxon>Steroidobacterales</taxon>
        <taxon>Steroidobacteraceae</taxon>
        <taxon>Steroidobacter</taxon>
    </lineage>
</organism>
<gene>
    <name evidence="2" type="primary">xylR_1</name>
    <name evidence="2" type="ORF">GCM10011487_21570</name>
</gene>
<dbReference type="InterPro" id="IPR000600">
    <property type="entry name" value="ROK"/>
</dbReference>
<protein>
    <submittedName>
        <fullName evidence="2">Sugar kinase</fullName>
    </submittedName>
</protein>
<dbReference type="InterPro" id="IPR036388">
    <property type="entry name" value="WH-like_DNA-bd_sf"/>
</dbReference>
<keyword evidence="2" id="KW-0418">Kinase</keyword>
<comment type="caution">
    <text evidence="2">The sequence shown here is derived from an EMBL/GenBank/DDBJ whole genome shotgun (WGS) entry which is preliminary data.</text>
</comment>
<dbReference type="SUPFAM" id="SSF46785">
    <property type="entry name" value="Winged helix' DNA-binding domain"/>
    <property type="match status" value="1"/>
</dbReference>
<proteinExistence type="inferred from homology"/>
<evidence type="ECO:0000313" key="2">
    <source>
        <dbReference type="EMBL" id="GFE80157.1"/>
    </source>
</evidence>
<keyword evidence="3" id="KW-1185">Reference proteome</keyword>
<dbReference type="PANTHER" id="PTHR18964">
    <property type="entry name" value="ROK (REPRESSOR, ORF, KINASE) FAMILY"/>
    <property type="match status" value="1"/>
</dbReference>
<sequence length="423" mass="45688">MMGDSRRVESPIPNAMQINHRVRRAAQRSPKHSSLAGTNLERAADYNQRVTLQAIRVNGEITRQDLARITGLTPPSIANITNRLLQEDLIVELGRLRGKRGQPAKRLAINPDGAFSIGLNIDRDHVTAVALDVTGNVRARITDEIDFALPNAVVSFARTAMEEMLRTRQFAKSKIIGTGVALPDDLGQIDLPHRPSSYGVWNTVDVNKMLANVLPEPILVENDAAAAAIGELQFGHGLRSPTFFYLLISASLGGGLVIDGSYFRGADGRSGEIGFLPLRSRRTKAHSLQAAVSLSALYELLAEKNRAVSRPEDLLSLDAKGKEVVADWIADSADFLTDPLLAVSCLVNPKAVFIGGRLPSGLVDELAERLNQRLRSRAGDVPKIAPVMRAAMATDAPAVGAAILPFQERLLPSRSALMKVSAD</sequence>
<dbReference type="Pfam" id="PF00480">
    <property type="entry name" value="ROK"/>
    <property type="match status" value="1"/>
</dbReference>